<evidence type="ECO:0000256" key="1">
    <source>
        <dbReference type="ARBA" id="ARBA00001755"/>
    </source>
</evidence>
<dbReference type="STRING" id="363870.NG54_02875"/>
<dbReference type="Proteomes" id="UP000030588">
    <property type="component" value="Unassembled WGS sequence"/>
</dbReference>
<evidence type="ECO:0000256" key="4">
    <source>
        <dbReference type="ARBA" id="ARBA00008310"/>
    </source>
</evidence>
<evidence type="ECO:0000256" key="6">
    <source>
        <dbReference type="ARBA" id="ARBA00019046"/>
    </source>
</evidence>
<comment type="subcellular location">
    <subcellularLocation>
        <location evidence="11">Cytoplasm</location>
    </subcellularLocation>
</comment>
<dbReference type="InterPro" id="IPR002937">
    <property type="entry name" value="Amino_oxidase"/>
</dbReference>
<keyword evidence="7 11" id="KW-0285">Flavoprotein</keyword>
<comment type="pathway">
    <text evidence="3 11">Porphyrin-containing compound metabolism; protoheme biosynthesis.</text>
</comment>
<dbReference type="EMBL" id="JAAIWK010000004">
    <property type="protein sequence ID" value="NEY19192.1"/>
    <property type="molecule type" value="Genomic_DNA"/>
</dbReference>
<evidence type="ECO:0000313" key="14">
    <source>
        <dbReference type="EMBL" id="NEY19192.1"/>
    </source>
</evidence>
<reference evidence="14 16" key="3">
    <citation type="submission" date="2020-03" db="EMBL/GenBank/DDBJ databases">
        <title>Bacillus aquiflavi sp. nov., isolated from yellow water of strong flavor Chinese baijiu in Yibin region of China.</title>
        <authorList>
            <person name="Xie J."/>
        </authorList>
    </citation>
    <scope>NUCLEOTIDE SEQUENCE [LARGE SCALE GENOMIC DNA]</scope>
    <source>
        <strain evidence="14 16">Gsoil 114</strain>
    </source>
</reference>
<proteinExistence type="inferred from homology"/>
<name>A0A0A6VG89_9BACI</name>
<protein>
    <recommendedName>
        <fullName evidence="6 11">Coproporphyrinogen III oxidase</fullName>
        <ecNumber evidence="5 11">1.3.3.15</ecNumber>
    </recommendedName>
</protein>
<evidence type="ECO:0000256" key="9">
    <source>
        <dbReference type="ARBA" id="ARBA00023002"/>
    </source>
</evidence>
<reference evidence="14" key="2">
    <citation type="submission" date="2020-02" db="EMBL/GenBank/DDBJ databases">
        <authorList>
            <person name="Feng H."/>
        </authorList>
    </citation>
    <scope>NUCLEOTIDE SEQUENCE [LARGE SCALE GENOMIC DNA]</scope>
    <source>
        <strain evidence="14">Gsoil 114</strain>
    </source>
</reference>
<organism evidence="13 15">
    <name type="scientific">Heyndrickxia ginsengihumi</name>
    <dbReference type="NCBI Taxonomy" id="363870"/>
    <lineage>
        <taxon>Bacteria</taxon>
        <taxon>Bacillati</taxon>
        <taxon>Bacillota</taxon>
        <taxon>Bacilli</taxon>
        <taxon>Bacillales</taxon>
        <taxon>Bacillaceae</taxon>
        <taxon>Heyndrickxia</taxon>
    </lineage>
</organism>
<gene>
    <name evidence="14" type="ORF">G4D61_04320</name>
    <name evidence="13" type="ORF">NG54_02875</name>
</gene>
<evidence type="ECO:0000313" key="13">
    <source>
        <dbReference type="EMBL" id="KHD86448.1"/>
    </source>
</evidence>
<comment type="caution">
    <text evidence="13">The sequence shown here is derived from an EMBL/GenBank/DDBJ whole genome shotgun (WGS) entry which is preliminary data.</text>
</comment>
<evidence type="ECO:0000256" key="10">
    <source>
        <dbReference type="ARBA" id="ARBA00023133"/>
    </source>
</evidence>
<accession>A0A0A6VG89</accession>
<reference evidence="13 15" key="1">
    <citation type="submission" date="2014-10" db="EMBL/GenBank/DDBJ databases">
        <title>Draft genome of phytase producing Bacillus ginsengihumi strain M2.11.</title>
        <authorList>
            <person name="Toymentseva A."/>
            <person name="Boulygina E.A."/>
            <person name="Kazakov S.V."/>
            <person name="Kayumov I."/>
            <person name="Suleimanova A.D."/>
            <person name="Mardanova A.M."/>
            <person name="Maria S.N."/>
            <person name="Sergey M.Y."/>
            <person name="Sharipova M.R."/>
        </authorList>
    </citation>
    <scope>NUCLEOTIDE SEQUENCE [LARGE SCALE GENOMIC DNA]</scope>
    <source>
        <strain evidence="13 15">M2.11</strain>
    </source>
</reference>
<dbReference type="PANTHER" id="PTHR42923">
    <property type="entry name" value="PROTOPORPHYRINOGEN OXIDASE"/>
    <property type="match status" value="1"/>
</dbReference>
<keyword evidence="8 11" id="KW-0274">FAD</keyword>
<keyword evidence="16" id="KW-1185">Reference proteome</keyword>
<evidence type="ECO:0000256" key="5">
    <source>
        <dbReference type="ARBA" id="ARBA00012402"/>
    </source>
</evidence>
<dbReference type="OrthoDB" id="9805195at2"/>
<dbReference type="UniPathway" id="UPA00252"/>
<keyword evidence="11" id="KW-0963">Cytoplasm</keyword>
<comment type="cofactor">
    <cofactor evidence="2 11">
        <name>FAD</name>
        <dbReference type="ChEBI" id="CHEBI:57692"/>
    </cofactor>
</comment>
<sequence>MKTVVVIGGGITGLTMMYELQKLKKNAQLDLHLTLVEENASLGGKISTVHNGEFIMETGADSIVARKKGVSELLEELQLQNDVVYNDVGKSYLYQQQQLKPIPEDTVFGIPTSIESLFRSELVSTKGKVVALKDLITKNATFTKDSSVGEFLEQFFGKELVQYQIAPVLSGVYSGKLHELTLATTLPFLVDYKNEYGSIIRGFHHHRQQFLSADRKKFISFRNGLSTLIDRLEETLVDATILKNTRALKIERQHKGYTISLSNDRHITADYIVLATPHTVAQSLLNNPSLDAEFNQLKTASLISVYLGFDLPDSILPSDGTGFIVPENSDLVCNACTWTSRKWSHTSERKQLLLRLFYKNSDPKVYDMLNHLSKEELVKIALKDVEKSLHITGQPVTAEVTKWHQKMPKYDLNHRKTIDSLNQKLKASDPNVLLAGCSYYGVGLADCMLNGKHIAEQIIDLVKKI</sequence>
<dbReference type="Proteomes" id="UP000476934">
    <property type="component" value="Unassembled WGS sequence"/>
</dbReference>
<keyword evidence="10 11" id="KW-0350">Heme biosynthesis</keyword>
<evidence type="ECO:0000313" key="15">
    <source>
        <dbReference type="Proteomes" id="UP000030588"/>
    </source>
</evidence>
<dbReference type="NCBIfam" id="NF009081">
    <property type="entry name" value="PRK12416.1"/>
    <property type="match status" value="1"/>
</dbReference>
<evidence type="ECO:0000256" key="3">
    <source>
        <dbReference type="ARBA" id="ARBA00004744"/>
    </source>
</evidence>
<dbReference type="EC" id="1.3.3.15" evidence="5 11"/>
<dbReference type="InterPro" id="IPR050464">
    <property type="entry name" value="Zeta_carotene_desat/Oxidored"/>
</dbReference>
<feature type="domain" description="Amine oxidase" evidence="12">
    <location>
        <begin position="12"/>
        <end position="459"/>
    </location>
</feature>
<dbReference type="Pfam" id="PF01593">
    <property type="entry name" value="Amino_oxidase"/>
    <property type="match status" value="1"/>
</dbReference>
<evidence type="ECO:0000256" key="11">
    <source>
        <dbReference type="RuleBase" id="RU364052"/>
    </source>
</evidence>
<keyword evidence="9 11" id="KW-0560">Oxidoreductase</keyword>
<evidence type="ECO:0000256" key="8">
    <source>
        <dbReference type="ARBA" id="ARBA00022827"/>
    </source>
</evidence>
<dbReference type="Gene3D" id="1.10.3110.10">
    <property type="entry name" value="protoporphyrinogen ix oxidase, domain 3"/>
    <property type="match status" value="1"/>
</dbReference>
<dbReference type="NCBIfam" id="TIGR00562">
    <property type="entry name" value="proto_IX_ox"/>
    <property type="match status" value="1"/>
</dbReference>
<evidence type="ECO:0000259" key="12">
    <source>
        <dbReference type="Pfam" id="PF01593"/>
    </source>
</evidence>
<evidence type="ECO:0000256" key="2">
    <source>
        <dbReference type="ARBA" id="ARBA00001974"/>
    </source>
</evidence>
<dbReference type="Gene3D" id="3.50.50.60">
    <property type="entry name" value="FAD/NAD(P)-binding domain"/>
    <property type="match status" value="1"/>
</dbReference>
<dbReference type="GO" id="GO:0005737">
    <property type="term" value="C:cytoplasm"/>
    <property type="evidence" value="ECO:0007669"/>
    <property type="project" value="UniProtKB-SubCell"/>
</dbReference>
<comment type="function">
    <text evidence="11">Involved in coproporphyrin-dependent heme b biosynthesis. Catalyzes the oxidation of coproporphyrinogen III to coproporphyrin III.</text>
</comment>
<dbReference type="RefSeq" id="WP_035353053.1">
    <property type="nucleotide sequence ID" value="NZ_JAAIWK010000004.1"/>
</dbReference>
<dbReference type="InterPro" id="IPR004572">
    <property type="entry name" value="Protoporphyrinogen_oxidase"/>
</dbReference>
<evidence type="ECO:0000313" key="16">
    <source>
        <dbReference type="Proteomes" id="UP000476934"/>
    </source>
</evidence>
<dbReference type="AlphaFoldDB" id="A0A0A6VG89"/>
<dbReference type="InterPro" id="IPR036188">
    <property type="entry name" value="FAD/NAD-bd_sf"/>
</dbReference>
<dbReference type="GO" id="GO:0006783">
    <property type="term" value="P:heme biosynthetic process"/>
    <property type="evidence" value="ECO:0007669"/>
    <property type="project" value="UniProtKB-UniRule"/>
</dbReference>
<dbReference type="GO" id="GO:0004729">
    <property type="term" value="F:oxygen-dependent protoporphyrinogen oxidase activity"/>
    <property type="evidence" value="ECO:0007669"/>
    <property type="project" value="UniProtKB-UniRule"/>
</dbReference>
<dbReference type="SUPFAM" id="SSF54373">
    <property type="entry name" value="FAD-linked reductases, C-terminal domain"/>
    <property type="match status" value="1"/>
</dbReference>
<dbReference type="Gene3D" id="3.90.660.20">
    <property type="entry name" value="Protoporphyrinogen oxidase, mitochondrial, domain 2"/>
    <property type="match status" value="1"/>
</dbReference>
<comment type="catalytic activity">
    <reaction evidence="1">
        <text>coproporphyrinogen III + 3 O2 = coproporphyrin III + 3 H2O2</text>
        <dbReference type="Rhea" id="RHEA:43436"/>
        <dbReference type="ChEBI" id="CHEBI:15379"/>
        <dbReference type="ChEBI" id="CHEBI:16240"/>
        <dbReference type="ChEBI" id="CHEBI:57309"/>
        <dbReference type="ChEBI" id="CHEBI:131725"/>
        <dbReference type="EC" id="1.3.3.15"/>
    </reaction>
    <physiologicalReaction direction="left-to-right" evidence="1">
        <dbReference type="Rhea" id="RHEA:43437"/>
    </physiologicalReaction>
</comment>
<comment type="similarity">
    <text evidence="4 11">Belongs to the protoporphyrinogen/coproporphyrinogen oxidase family. Coproporphyrinogen III oxidase subfamily.</text>
</comment>
<dbReference type="PANTHER" id="PTHR42923:SF3">
    <property type="entry name" value="PROTOPORPHYRINOGEN OXIDASE"/>
    <property type="match status" value="1"/>
</dbReference>
<evidence type="ECO:0000256" key="7">
    <source>
        <dbReference type="ARBA" id="ARBA00022630"/>
    </source>
</evidence>
<dbReference type="EMBL" id="JRUN01000005">
    <property type="protein sequence ID" value="KHD86448.1"/>
    <property type="molecule type" value="Genomic_DNA"/>
</dbReference>
<dbReference type="SUPFAM" id="SSF51905">
    <property type="entry name" value="FAD/NAD(P)-binding domain"/>
    <property type="match status" value="1"/>
</dbReference>